<evidence type="ECO:0000256" key="1">
    <source>
        <dbReference type="SAM" id="MobiDB-lite"/>
    </source>
</evidence>
<evidence type="ECO:0000313" key="2">
    <source>
        <dbReference type="EMBL" id="PLW16565.1"/>
    </source>
</evidence>
<reference evidence="2 3" key="1">
    <citation type="submission" date="2017-11" db="EMBL/GenBank/DDBJ databases">
        <title>De novo assembly and phasing of dikaryotic genomes from two isolates of Puccinia coronata f. sp. avenae, the causal agent of oat crown rust.</title>
        <authorList>
            <person name="Miller M.E."/>
            <person name="Zhang Y."/>
            <person name="Omidvar V."/>
            <person name="Sperschneider J."/>
            <person name="Schwessinger B."/>
            <person name="Raley C."/>
            <person name="Palmer J.M."/>
            <person name="Garnica D."/>
            <person name="Upadhyaya N."/>
            <person name="Rathjen J."/>
            <person name="Taylor J.M."/>
            <person name="Park R.F."/>
            <person name="Dodds P.N."/>
            <person name="Hirsch C.D."/>
            <person name="Kianian S.F."/>
            <person name="Figueroa M."/>
        </authorList>
    </citation>
    <scope>NUCLEOTIDE SEQUENCE [LARGE SCALE GENOMIC DNA]</scope>
    <source>
        <strain evidence="2">12SD80</strain>
    </source>
</reference>
<dbReference type="AlphaFoldDB" id="A0A2N5STI6"/>
<organism evidence="2 3">
    <name type="scientific">Puccinia coronata f. sp. avenae</name>
    <dbReference type="NCBI Taxonomy" id="200324"/>
    <lineage>
        <taxon>Eukaryota</taxon>
        <taxon>Fungi</taxon>
        <taxon>Dikarya</taxon>
        <taxon>Basidiomycota</taxon>
        <taxon>Pucciniomycotina</taxon>
        <taxon>Pucciniomycetes</taxon>
        <taxon>Pucciniales</taxon>
        <taxon>Pucciniaceae</taxon>
        <taxon>Puccinia</taxon>
    </lineage>
</organism>
<evidence type="ECO:0000313" key="3">
    <source>
        <dbReference type="Proteomes" id="UP000235392"/>
    </source>
</evidence>
<protein>
    <submittedName>
        <fullName evidence="2">Uncharacterized protein</fullName>
    </submittedName>
</protein>
<feature type="compositionally biased region" description="Basic and acidic residues" evidence="1">
    <location>
        <begin position="12"/>
        <end position="21"/>
    </location>
</feature>
<gene>
    <name evidence="2" type="ORF">PCASD_16873</name>
</gene>
<name>A0A2N5STI6_9BASI</name>
<dbReference type="EMBL" id="PGCI01000769">
    <property type="protein sequence ID" value="PLW16565.1"/>
    <property type="molecule type" value="Genomic_DNA"/>
</dbReference>
<accession>A0A2N5STI6</accession>
<sequence length="131" mass="15080">MIPPLPSNQQAHPEKPLEEVRGNQTHLKARLAYLRLQTIGQYFGKGPGESGRQWKNIDQHLHLLHDKGRNYRTAFFRLVLRFDHETFGHEFFGNMEVSRLVLPSDEAVVAEMAASEEGTYNEEDPIAHEED</sequence>
<dbReference type="Proteomes" id="UP000235392">
    <property type="component" value="Unassembled WGS sequence"/>
</dbReference>
<comment type="caution">
    <text evidence="2">The sequence shown here is derived from an EMBL/GenBank/DDBJ whole genome shotgun (WGS) entry which is preliminary data.</text>
</comment>
<feature type="region of interest" description="Disordered" evidence="1">
    <location>
        <begin position="1"/>
        <end position="22"/>
    </location>
</feature>
<proteinExistence type="predicted"/>